<keyword evidence="4" id="KW-0804">Transcription</keyword>
<keyword evidence="2 4" id="KW-0092">Biotin</keyword>
<feature type="binding site" evidence="4">
    <location>
        <position position="192"/>
    </location>
    <ligand>
        <name>biotin</name>
        <dbReference type="ChEBI" id="CHEBI:57586"/>
    </ligand>
</feature>
<dbReference type="EC" id="6.3.4.15" evidence="4"/>
<dbReference type="SUPFAM" id="SSF55681">
    <property type="entry name" value="Class II aaRS and biotin synthetases"/>
    <property type="match status" value="1"/>
</dbReference>
<comment type="function">
    <text evidence="4">Acts both as a biotin--[acetyl-CoA-carboxylase] ligase and a repressor.</text>
</comment>
<dbReference type="RefSeq" id="WP_260749609.1">
    <property type="nucleotide sequence ID" value="NZ_CP092109.1"/>
</dbReference>
<comment type="caution">
    <text evidence="4">Lacks conserved residue(s) required for the propagation of feature annotation.</text>
</comment>
<reference evidence="6" key="1">
    <citation type="journal article" date="2022" name="Environ. Microbiol.">
        <title>Geoalkalibacter halelectricus SAP #1 sp. nov. possessing extracellular electron transfer and mineral#reducing capabilities from a haloalkaline environment.</title>
        <authorList>
            <person name="Yadav S."/>
            <person name="Singh R."/>
            <person name="Sundharam S.S."/>
            <person name="Chaudhary S."/>
            <person name="Krishnamurthi S."/>
            <person name="Patil S.A."/>
        </authorList>
    </citation>
    <scope>NUCLEOTIDE SEQUENCE</scope>
    <source>
        <strain evidence="6">SAP-1</strain>
    </source>
</reference>
<gene>
    <name evidence="4" type="primary">birA</name>
    <name evidence="6" type="ORF">L9S41_07560</name>
</gene>
<dbReference type="CDD" id="cd16442">
    <property type="entry name" value="BPL"/>
    <property type="match status" value="1"/>
</dbReference>
<keyword evidence="7" id="KW-1185">Reference proteome</keyword>
<evidence type="ECO:0000313" key="6">
    <source>
        <dbReference type="EMBL" id="UWZ81236.1"/>
    </source>
</evidence>
<evidence type="ECO:0000256" key="4">
    <source>
        <dbReference type="HAMAP-Rule" id="MF_00978"/>
    </source>
</evidence>
<proteinExistence type="inferred from homology"/>
<evidence type="ECO:0000313" key="7">
    <source>
        <dbReference type="Proteomes" id="UP001060414"/>
    </source>
</evidence>
<dbReference type="PANTHER" id="PTHR12835">
    <property type="entry name" value="BIOTIN PROTEIN LIGASE"/>
    <property type="match status" value="1"/>
</dbReference>
<feature type="DNA-binding region" description="H-T-H motif" evidence="4">
    <location>
        <begin position="26"/>
        <end position="45"/>
    </location>
</feature>
<organism evidence="6 7">
    <name type="scientific">Geoalkalibacter halelectricus</name>
    <dbReference type="NCBI Taxonomy" id="2847045"/>
    <lineage>
        <taxon>Bacteria</taxon>
        <taxon>Pseudomonadati</taxon>
        <taxon>Thermodesulfobacteriota</taxon>
        <taxon>Desulfuromonadia</taxon>
        <taxon>Desulfuromonadales</taxon>
        <taxon>Geoalkalibacteraceae</taxon>
        <taxon>Geoalkalibacter</taxon>
    </lineage>
</organism>
<dbReference type="Proteomes" id="UP001060414">
    <property type="component" value="Chromosome"/>
</dbReference>
<feature type="binding site" evidence="4">
    <location>
        <position position="121"/>
    </location>
    <ligand>
        <name>biotin</name>
        <dbReference type="ChEBI" id="CHEBI:57586"/>
    </ligand>
</feature>
<evidence type="ECO:0000256" key="1">
    <source>
        <dbReference type="ARBA" id="ARBA00022598"/>
    </source>
</evidence>
<feature type="domain" description="BPL/LPL catalytic" evidence="5">
    <location>
        <begin position="74"/>
        <end position="265"/>
    </location>
</feature>
<dbReference type="InterPro" id="IPR004408">
    <property type="entry name" value="Biotin_CoA_COase_ligase"/>
</dbReference>
<dbReference type="InterPro" id="IPR003142">
    <property type="entry name" value="BPL_C"/>
</dbReference>
<comment type="catalytic activity">
    <reaction evidence="3 4">
        <text>biotin + L-lysyl-[protein] + ATP = N(6)-biotinyl-L-lysyl-[protein] + AMP + diphosphate + H(+)</text>
        <dbReference type="Rhea" id="RHEA:11756"/>
        <dbReference type="Rhea" id="RHEA-COMP:9752"/>
        <dbReference type="Rhea" id="RHEA-COMP:10505"/>
        <dbReference type="ChEBI" id="CHEBI:15378"/>
        <dbReference type="ChEBI" id="CHEBI:29969"/>
        <dbReference type="ChEBI" id="CHEBI:30616"/>
        <dbReference type="ChEBI" id="CHEBI:33019"/>
        <dbReference type="ChEBI" id="CHEBI:57586"/>
        <dbReference type="ChEBI" id="CHEBI:83144"/>
        <dbReference type="ChEBI" id="CHEBI:456215"/>
        <dbReference type="EC" id="6.3.4.15"/>
    </reaction>
</comment>
<keyword evidence="4" id="KW-0238">DNA-binding</keyword>
<keyword evidence="1 4" id="KW-0436">Ligase</keyword>
<dbReference type="Gene3D" id="2.30.30.100">
    <property type="match status" value="1"/>
</dbReference>
<dbReference type="Pfam" id="PF02237">
    <property type="entry name" value="BPL_C"/>
    <property type="match status" value="1"/>
</dbReference>
<dbReference type="CDD" id="cd00090">
    <property type="entry name" value="HTH_ARSR"/>
    <property type="match status" value="1"/>
</dbReference>
<dbReference type="InterPro" id="IPR045864">
    <property type="entry name" value="aa-tRNA-synth_II/BPL/LPL"/>
</dbReference>
<protein>
    <recommendedName>
        <fullName evidence="4">Bifunctional ligase/repressor BirA</fullName>
    </recommendedName>
    <alternativeName>
        <fullName evidence="4">Biotin--[acetyl-CoA-carboxylase] ligase</fullName>
        <ecNumber evidence="4">6.3.4.15</ecNumber>
    </alternativeName>
    <alternativeName>
        <fullName evidence="4">Biotin--protein ligase</fullName>
    </alternativeName>
    <alternativeName>
        <fullName evidence="4">Biotin-[acetyl-CoA carboxylase] synthetase</fullName>
    </alternativeName>
</protein>
<dbReference type="Gene3D" id="3.30.930.10">
    <property type="entry name" value="Bira Bifunctional Protein, Domain 2"/>
    <property type="match status" value="1"/>
</dbReference>
<name>A0ABY5ZRC5_9BACT</name>
<keyword evidence="4" id="KW-0678">Repressor</keyword>
<dbReference type="EMBL" id="CP092109">
    <property type="protein sequence ID" value="UWZ81236.1"/>
    <property type="molecule type" value="Genomic_DNA"/>
</dbReference>
<keyword evidence="4" id="KW-0805">Transcription regulation</keyword>
<dbReference type="NCBIfam" id="TIGR00121">
    <property type="entry name" value="birA_ligase"/>
    <property type="match status" value="1"/>
</dbReference>
<keyword evidence="4" id="KW-0547">Nucleotide-binding</keyword>
<dbReference type="InterPro" id="IPR004143">
    <property type="entry name" value="BPL_LPL_catalytic"/>
</dbReference>
<accession>A0ABY5ZRC5</accession>
<dbReference type="Pfam" id="PF03099">
    <property type="entry name" value="BPL_LplA_LipB"/>
    <property type="match status" value="1"/>
</dbReference>
<dbReference type="PANTHER" id="PTHR12835:SF5">
    <property type="entry name" value="BIOTIN--PROTEIN LIGASE"/>
    <property type="match status" value="1"/>
</dbReference>
<dbReference type="InterPro" id="IPR030855">
    <property type="entry name" value="Bifunct_BirA"/>
</dbReference>
<comment type="similarity">
    <text evidence="4">Belongs to the biotin--protein ligase family.</text>
</comment>
<keyword evidence="4" id="KW-0067">ATP-binding</keyword>
<dbReference type="SUPFAM" id="SSF46785">
    <property type="entry name" value="Winged helix' DNA-binding domain"/>
    <property type="match status" value="1"/>
</dbReference>
<dbReference type="HAMAP" id="MF_00978">
    <property type="entry name" value="Bifunct_BirA"/>
    <property type="match status" value="1"/>
</dbReference>
<dbReference type="InterPro" id="IPR011991">
    <property type="entry name" value="ArsR-like_HTH"/>
</dbReference>
<dbReference type="Gene3D" id="1.10.10.10">
    <property type="entry name" value="Winged helix-like DNA-binding domain superfamily/Winged helix DNA-binding domain"/>
    <property type="match status" value="1"/>
</dbReference>
<evidence type="ECO:0000256" key="3">
    <source>
        <dbReference type="ARBA" id="ARBA00047846"/>
    </source>
</evidence>
<dbReference type="Pfam" id="PF08279">
    <property type="entry name" value="HTH_11"/>
    <property type="match status" value="1"/>
</dbReference>
<dbReference type="InterPro" id="IPR013196">
    <property type="entry name" value="HTH_11"/>
</dbReference>
<dbReference type="GO" id="GO:0004077">
    <property type="term" value="F:biotin--[biotin carboxyl-carrier protein] ligase activity"/>
    <property type="evidence" value="ECO:0007669"/>
    <property type="project" value="UniProtKB-EC"/>
</dbReference>
<evidence type="ECO:0000259" key="5">
    <source>
        <dbReference type="PROSITE" id="PS51733"/>
    </source>
</evidence>
<sequence length="330" mass="35960">MAKLPQNSQDAVLALLREQNGLCVSGAELSRRLGVSRTAIWKQIRALRQQGYRIEAAASRGYSLLGGPDLVTSGELQAGLDTRLIGRNLVYFAETDSTNSQAQRLAEEGAPDGTVVVADGQRSGKGRMGRTWASPTGVNLYTSVLLRPAVSPLRAPQLSFVAALAVARAVREHCGLAAEVKWPNDILLDHAKVAGLLSEMNAESERIHYVVLGIGLNVNMEAEQFPADLRYPATSLKLAAGHAWERAPLARHLYHVLEELYEQFLDQGFAPIARQWEALCPWRGRRIEVDRGADRVCGTFAGIDEYGALLLDIDGNAPLKIYAGDVRPLD</sequence>
<dbReference type="InterPro" id="IPR036388">
    <property type="entry name" value="WH-like_DNA-bd_sf"/>
</dbReference>
<dbReference type="PROSITE" id="PS51733">
    <property type="entry name" value="BPL_LPL_CATALYTIC"/>
    <property type="match status" value="1"/>
</dbReference>
<dbReference type="InterPro" id="IPR036390">
    <property type="entry name" value="WH_DNA-bd_sf"/>
</dbReference>
<feature type="binding site" evidence="4">
    <location>
        <begin position="97"/>
        <end position="99"/>
    </location>
    <ligand>
        <name>biotin</name>
        <dbReference type="ChEBI" id="CHEBI:57586"/>
    </ligand>
</feature>
<evidence type="ECO:0000256" key="2">
    <source>
        <dbReference type="ARBA" id="ARBA00023267"/>
    </source>
</evidence>